<organism evidence="1 2">
    <name type="scientific">Sclerotinia sclerotiorum (strain ATCC 18683 / 1980 / Ss-1)</name>
    <name type="common">White mold</name>
    <name type="synonym">Whetzelinia sclerotiorum</name>
    <dbReference type="NCBI Taxonomy" id="665079"/>
    <lineage>
        <taxon>Eukaryota</taxon>
        <taxon>Fungi</taxon>
        <taxon>Dikarya</taxon>
        <taxon>Ascomycota</taxon>
        <taxon>Pezizomycotina</taxon>
        <taxon>Leotiomycetes</taxon>
        <taxon>Helotiales</taxon>
        <taxon>Sclerotiniaceae</taxon>
        <taxon>Sclerotinia</taxon>
    </lineage>
</organism>
<evidence type="ECO:0000313" key="1">
    <source>
        <dbReference type="EMBL" id="EDN91371.1"/>
    </source>
</evidence>
<proteinExistence type="predicted"/>
<name>A7E649_SCLS1</name>
<dbReference type="InParanoid" id="A7E649"/>
<dbReference type="GeneID" id="5494320"/>
<dbReference type="HOGENOM" id="CLU_1741671_0_0_1"/>
<dbReference type="KEGG" id="ssl:SS1G_00774"/>
<evidence type="ECO:0000313" key="2">
    <source>
        <dbReference type="Proteomes" id="UP000001312"/>
    </source>
</evidence>
<dbReference type="AlphaFoldDB" id="A7E649"/>
<gene>
    <name evidence="1" type="ORF">SS1G_00774</name>
</gene>
<keyword evidence="2" id="KW-1185">Reference proteome</keyword>
<accession>A7E649</accession>
<dbReference type="Proteomes" id="UP000001312">
    <property type="component" value="Unassembled WGS sequence"/>
</dbReference>
<reference evidence="2" key="1">
    <citation type="journal article" date="2011" name="PLoS Genet.">
        <title>Genomic analysis of the necrotrophic fungal pathogens Sclerotinia sclerotiorum and Botrytis cinerea.</title>
        <authorList>
            <person name="Amselem J."/>
            <person name="Cuomo C.A."/>
            <person name="van Kan J.A."/>
            <person name="Viaud M."/>
            <person name="Benito E.P."/>
            <person name="Couloux A."/>
            <person name="Coutinho P.M."/>
            <person name="de Vries R.P."/>
            <person name="Dyer P.S."/>
            <person name="Fillinger S."/>
            <person name="Fournier E."/>
            <person name="Gout L."/>
            <person name="Hahn M."/>
            <person name="Kohn L."/>
            <person name="Lapalu N."/>
            <person name="Plummer K.M."/>
            <person name="Pradier J.M."/>
            <person name="Quevillon E."/>
            <person name="Sharon A."/>
            <person name="Simon A."/>
            <person name="ten Have A."/>
            <person name="Tudzynski B."/>
            <person name="Tudzynski P."/>
            <person name="Wincker P."/>
            <person name="Andrew M."/>
            <person name="Anthouard V."/>
            <person name="Beever R.E."/>
            <person name="Beffa R."/>
            <person name="Benoit I."/>
            <person name="Bouzid O."/>
            <person name="Brault B."/>
            <person name="Chen Z."/>
            <person name="Choquer M."/>
            <person name="Collemare J."/>
            <person name="Cotton P."/>
            <person name="Danchin E.G."/>
            <person name="Da Silva C."/>
            <person name="Gautier A."/>
            <person name="Giraud C."/>
            <person name="Giraud T."/>
            <person name="Gonzalez C."/>
            <person name="Grossetete S."/>
            <person name="Guldener U."/>
            <person name="Henrissat B."/>
            <person name="Howlett B.J."/>
            <person name="Kodira C."/>
            <person name="Kretschmer M."/>
            <person name="Lappartient A."/>
            <person name="Leroch M."/>
            <person name="Levis C."/>
            <person name="Mauceli E."/>
            <person name="Neuveglise C."/>
            <person name="Oeser B."/>
            <person name="Pearson M."/>
            <person name="Poulain J."/>
            <person name="Poussereau N."/>
            <person name="Quesneville H."/>
            <person name="Rascle C."/>
            <person name="Schumacher J."/>
            <person name="Segurens B."/>
            <person name="Sexton A."/>
            <person name="Silva E."/>
            <person name="Sirven C."/>
            <person name="Soanes D.M."/>
            <person name="Talbot N.J."/>
            <person name="Templeton M."/>
            <person name="Yandava C."/>
            <person name="Yarden O."/>
            <person name="Zeng Q."/>
            <person name="Rollins J.A."/>
            <person name="Lebrun M.H."/>
            <person name="Dickman M."/>
        </authorList>
    </citation>
    <scope>NUCLEOTIDE SEQUENCE [LARGE SCALE GENOMIC DNA]</scope>
    <source>
        <strain evidence="2">ATCC 18683 / 1980 / Ss-1</strain>
    </source>
</reference>
<sequence>MPNRQIQQHHKQSKARPPNIKIMKHIIRTKISRFNKIESLNRKIRTNKIHIIKWRNRSITIIHRAVDNCNILEYNGYDRDGNGHADCGGENGVWKVDGIFEWVFELADERFLGLVTAGFFDGLWIDGWESFEFDILADVVEFFIAGIYAG</sequence>
<protein>
    <submittedName>
        <fullName evidence="1">Uncharacterized protein</fullName>
    </submittedName>
</protein>
<dbReference type="RefSeq" id="XP_001598685.1">
    <property type="nucleotide sequence ID" value="XM_001598635.1"/>
</dbReference>
<dbReference type="EMBL" id="CH476621">
    <property type="protein sequence ID" value="EDN91371.1"/>
    <property type="molecule type" value="Genomic_DNA"/>
</dbReference>